<evidence type="ECO:0000313" key="1">
    <source>
        <dbReference type="EMBL" id="CEG59687.1"/>
    </source>
</evidence>
<sequence length="138" mass="15593">MIRSINRCLNDQLLGICQRVIQLDELNHKVKAILDQPLRDNCQVGSFNKGCLLLATSNTWATELRYCLPDLRDKLRKAGLPQLTTIKIAVIEDNQNITYKKQNKTLLSPSARESIQTTSEICSYPPLKAALRRLAEEG</sequence>
<dbReference type="HOGENOM" id="CLU_1813394_0_0_6"/>
<dbReference type="STRING" id="451.B6N58_01570"/>
<evidence type="ECO:0000313" key="2">
    <source>
        <dbReference type="EMBL" id="SCX97377.1"/>
    </source>
</evidence>
<dbReference type="InterPro" id="IPR007922">
    <property type="entry name" value="DciA-like"/>
</dbReference>
<keyword evidence="4" id="KW-1185">Reference proteome</keyword>
<reference evidence="1" key="1">
    <citation type="submission" date="2014-09" db="EMBL/GenBank/DDBJ databases">
        <authorList>
            <person name="GOMEZ-VALERO Laura"/>
        </authorList>
    </citation>
    <scope>NUCLEOTIDE SEQUENCE</scope>
    <source>
        <strain evidence="1">ATCC33218</strain>
    </source>
</reference>
<dbReference type="Proteomes" id="UP000182998">
    <property type="component" value="Unassembled WGS sequence"/>
</dbReference>
<dbReference type="Proteomes" id="UP000032414">
    <property type="component" value="Chromosome I"/>
</dbReference>
<dbReference type="KEGG" id="tmc:LMI_0327"/>
<evidence type="ECO:0000313" key="4">
    <source>
        <dbReference type="Proteomes" id="UP000182998"/>
    </source>
</evidence>
<evidence type="ECO:0000313" key="3">
    <source>
        <dbReference type="Proteomes" id="UP000032414"/>
    </source>
</evidence>
<accession>A0A098GCH4</accession>
<dbReference type="RefSeq" id="WP_349267098.1">
    <property type="nucleotide sequence ID" value="NZ_CP020614.1"/>
</dbReference>
<dbReference type="Pfam" id="PF05258">
    <property type="entry name" value="DciA"/>
    <property type="match status" value="1"/>
</dbReference>
<dbReference type="AlphaFoldDB" id="A0A098GCH4"/>
<dbReference type="EMBL" id="LN614830">
    <property type="protein sequence ID" value="CEG59687.1"/>
    <property type="molecule type" value="Genomic_DNA"/>
</dbReference>
<dbReference type="EMBL" id="FMVN01000002">
    <property type="protein sequence ID" value="SCX97377.1"/>
    <property type="molecule type" value="Genomic_DNA"/>
</dbReference>
<reference evidence="3" key="2">
    <citation type="submission" date="2014-09" db="EMBL/GenBank/DDBJ databases">
        <authorList>
            <person name="Gomez-Valero L."/>
        </authorList>
    </citation>
    <scope>NUCLEOTIDE SEQUENCE [LARGE SCALE GENOMIC DNA]</scope>
    <source>
        <strain evidence="3">ATCC33218</strain>
    </source>
</reference>
<evidence type="ECO:0008006" key="5">
    <source>
        <dbReference type="Google" id="ProtNLM"/>
    </source>
</evidence>
<proteinExistence type="predicted"/>
<organism evidence="1 3">
    <name type="scientific">Legionella micdadei</name>
    <name type="common">Tatlockia micdadei</name>
    <dbReference type="NCBI Taxonomy" id="451"/>
    <lineage>
        <taxon>Bacteria</taxon>
        <taxon>Pseudomonadati</taxon>
        <taxon>Pseudomonadota</taxon>
        <taxon>Gammaproteobacteria</taxon>
        <taxon>Legionellales</taxon>
        <taxon>Legionellaceae</taxon>
        <taxon>Legionella</taxon>
    </lineage>
</organism>
<gene>
    <name evidence="1" type="ORF">LMI_0327</name>
    <name evidence="2" type="ORF">SAMN02982997_00558</name>
</gene>
<protein>
    <recommendedName>
        <fullName evidence="5">DUF721 domain-containing protein</fullName>
    </recommendedName>
</protein>
<reference evidence="2 4" key="3">
    <citation type="submission" date="2016-10" db="EMBL/GenBank/DDBJ databases">
        <authorList>
            <person name="Varghese N."/>
            <person name="Submissions S."/>
        </authorList>
    </citation>
    <scope>NUCLEOTIDE SEQUENCE [LARGE SCALE GENOMIC DNA]</scope>
    <source>
        <strain evidence="2 4">ATCC 33218</strain>
    </source>
</reference>
<dbReference type="PATRIC" id="fig|451.8.peg.517"/>
<name>A0A098GCH4_LEGMI</name>